<organism evidence="4 5">
    <name type="scientific">Gloeophyllum trabeum (strain ATCC 11539 / FP-39264 / Madison 617)</name>
    <name type="common">Brown rot fungus</name>
    <dbReference type="NCBI Taxonomy" id="670483"/>
    <lineage>
        <taxon>Eukaryota</taxon>
        <taxon>Fungi</taxon>
        <taxon>Dikarya</taxon>
        <taxon>Basidiomycota</taxon>
        <taxon>Agaricomycotina</taxon>
        <taxon>Agaricomycetes</taxon>
        <taxon>Gloeophyllales</taxon>
        <taxon>Gloeophyllaceae</taxon>
        <taxon>Gloeophyllum</taxon>
    </lineage>
</organism>
<dbReference type="GO" id="GO:0046872">
    <property type="term" value="F:metal ion binding"/>
    <property type="evidence" value="ECO:0007669"/>
    <property type="project" value="UniProtKB-KW"/>
</dbReference>
<reference evidence="4 5" key="1">
    <citation type="journal article" date="2012" name="Science">
        <title>The Paleozoic origin of enzymatic lignin decomposition reconstructed from 31 fungal genomes.</title>
        <authorList>
            <person name="Floudas D."/>
            <person name="Binder M."/>
            <person name="Riley R."/>
            <person name="Barry K."/>
            <person name="Blanchette R.A."/>
            <person name="Henrissat B."/>
            <person name="Martinez A.T."/>
            <person name="Otillar R."/>
            <person name="Spatafora J.W."/>
            <person name="Yadav J.S."/>
            <person name="Aerts A."/>
            <person name="Benoit I."/>
            <person name="Boyd A."/>
            <person name="Carlson A."/>
            <person name="Copeland A."/>
            <person name="Coutinho P.M."/>
            <person name="de Vries R.P."/>
            <person name="Ferreira P."/>
            <person name="Findley K."/>
            <person name="Foster B."/>
            <person name="Gaskell J."/>
            <person name="Glotzer D."/>
            <person name="Gorecki P."/>
            <person name="Heitman J."/>
            <person name="Hesse C."/>
            <person name="Hori C."/>
            <person name="Igarashi K."/>
            <person name="Jurgens J.A."/>
            <person name="Kallen N."/>
            <person name="Kersten P."/>
            <person name="Kohler A."/>
            <person name="Kuees U."/>
            <person name="Kumar T.K.A."/>
            <person name="Kuo A."/>
            <person name="LaButti K."/>
            <person name="Larrondo L.F."/>
            <person name="Lindquist E."/>
            <person name="Ling A."/>
            <person name="Lombard V."/>
            <person name="Lucas S."/>
            <person name="Lundell T."/>
            <person name="Martin R."/>
            <person name="McLaughlin D.J."/>
            <person name="Morgenstern I."/>
            <person name="Morin E."/>
            <person name="Murat C."/>
            <person name="Nagy L.G."/>
            <person name="Nolan M."/>
            <person name="Ohm R.A."/>
            <person name="Patyshakuliyeva A."/>
            <person name="Rokas A."/>
            <person name="Ruiz-Duenas F.J."/>
            <person name="Sabat G."/>
            <person name="Salamov A."/>
            <person name="Samejima M."/>
            <person name="Schmutz J."/>
            <person name="Slot J.C."/>
            <person name="St John F."/>
            <person name="Stenlid J."/>
            <person name="Sun H."/>
            <person name="Sun S."/>
            <person name="Syed K."/>
            <person name="Tsang A."/>
            <person name="Wiebenga A."/>
            <person name="Young D."/>
            <person name="Pisabarro A."/>
            <person name="Eastwood D.C."/>
            <person name="Martin F."/>
            <person name="Cullen D."/>
            <person name="Grigoriev I.V."/>
            <person name="Hibbett D.S."/>
        </authorList>
    </citation>
    <scope>NUCLEOTIDE SEQUENCE [LARGE SCALE GENOMIC DNA]</scope>
    <source>
        <strain evidence="4 5">ATCC 11539</strain>
    </source>
</reference>
<dbReference type="eggNOG" id="KOG1535">
    <property type="taxonomic scope" value="Eukaryota"/>
</dbReference>
<dbReference type="STRING" id="670483.S7Q621"/>
<dbReference type="Proteomes" id="UP000030669">
    <property type="component" value="Unassembled WGS sequence"/>
</dbReference>
<gene>
    <name evidence="4" type="ORF">GLOTRDRAFT_77723</name>
</gene>
<evidence type="ECO:0000313" key="4">
    <source>
        <dbReference type="EMBL" id="EPQ54913.1"/>
    </source>
</evidence>
<dbReference type="InterPro" id="IPR036663">
    <property type="entry name" value="Fumarylacetoacetase_C_sf"/>
</dbReference>
<dbReference type="Gene3D" id="3.90.850.10">
    <property type="entry name" value="Fumarylacetoacetase-like, C-terminal domain"/>
    <property type="match status" value="1"/>
</dbReference>
<dbReference type="GeneID" id="19308735"/>
<accession>S7Q621</accession>
<feature type="domain" description="Fumarylacetoacetase-like C-terminal" evidence="3">
    <location>
        <begin position="86"/>
        <end position="293"/>
    </location>
</feature>
<keyword evidence="5" id="KW-1185">Reference proteome</keyword>
<dbReference type="OrthoDB" id="411064at2759"/>
<dbReference type="HOGENOM" id="CLU_028458_2_1_1"/>
<evidence type="ECO:0000313" key="5">
    <source>
        <dbReference type="Proteomes" id="UP000030669"/>
    </source>
</evidence>
<dbReference type="GO" id="GO:0050163">
    <property type="term" value="F:oxaloacetate tautomerase activity"/>
    <property type="evidence" value="ECO:0007669"/>
    <property type="project" value="UniProtKB-ARBA"/>
</dbReference>
<dbReference type="PANTHER" id="PTHR11820">
    <property type="entry name" value="ACYLPYRUVASE"/>
    <property type="match status" value="1"/>
</dbReference>
<dbReference type="InterPro" id="IPR011234">
    <property type="entry name" value="Fumarylacetoacetase-like_C"/>
</dbReference>
<evidence type="ECO:0000256" key="1">
    <source>
        <dbReference type="ARBA" id="ARBA00010211"/>
    </source>
</evidence>
<protein>
    <submittedName>
        <fullName evidence="4">Fumarylacetoacetate hydrolase</fullName>
    </submittedName>
</protein>
<dbReference type="FunFam" id="3.90.850.10:FF:000002">
    <property type="entry name" value="2-hydroxyhepta-2,4-diene-1,7-dioate isomerase"/>
    <property type="match status" value="1"/>
</dbReference>
<dbReference type="RefSeq" id="XP_007867133.1">
    <property type="nucleotide sequence ID" value="XM_007868942.1"/>
</dbReference>
<evidence type="ECO:0000256" key="2">
    <source>
        <dbReference type="ARBA" id="ARBA00022723"/>
    </source>
</evidence>
<dbReference type="PANTHER" id="PTHR11820:SF7">
    <property type="entry name" value="ACYLPYRUVASE FAHD1, MITOCHONDRIAL"/>
    <property type="match status" value="1"/>
</dbReference>
<comment type="similarity">
    <text evidence="1">Belongs to the FAH family.</text>
</comment>
<dbReference type="OMA" id="PASECDW"/>
<dbReference type="EMBL" id="KB469303">
    <property type="protein sequence ID" value="EPQ54913.1"/>
    <property type="molecule type" value="Genomic_DNA"/>
</dbReference>
<dbReference type="GO" id="GO:0018773">
    <property type="term" value="F:acetylpyruvate hydrolase activity"/>
    <property type="evidence" value="ECO:0007669"/>
    <property type="project" value="TreeGrafter"/>
</dbReference>
<sequence>MPEWTHLIRFVAADDGKTYFGPLAEDRIFVGQLVDTAPDALRRLGPGAQAYVVTGDPLGAHTLTRDTKTVGAILAPLARAQVPLIKCVGLNYAKHAAEGKFAVSDWPTMFIKPRTSLAGPADIPIPKCVQDKTLDFEAELCFVIAKDCRDVPLGAPDWEQYVAGYTIGNDLSWRRAQLDPKLSGSQICMGKGPDNFAPIGPVLVSAKAIDASDLAISLRVNGKTMQDSRTSDLIHKIPDIISRFSQGTTLERGTVIMTGTPEGVGCLRNPPVYLDHGDKVEIEIEGLGILRHGIHYE</sequence>
<dbReference type="Pfam" id="PF01557">
    <property type="entry name" value="FAA_hydrolase"/>
    <property type="match status" value="1"/>
</dbReference>
<dbReference type="SUPFAM" id="SSF56529">
    <property type="entry name" value="FAH"/>
    <property type="match status" value="1"/>
</dbReference>
<dbReference type="GO" id="GO:0006107">
    <property type="term" value="P:oxaloacetate metabolic process"/>
    <property type="evidence" value="ECO:0007669"/>
    <property type="project" value="UniProtKB-ARBA"/>
</dbReference>
<dbReference type="AlphaFoldDB" id="S7Q621"/>
<proteinExistence type="inferred from homology"/>
<evidence type="ECO:0000259" key="3">
    <source>
        <dbReference type="Pfam" id="PF01557"/>
    </source>
</evidence>
<keyword evidence="4" id="KW-0378">Hydrolase</keyword>
<dbReference type="KEGG" id="gtr:GLOTRDRAFT_77723"/>
<keyword evidence="2" id="KW-0479">Metal-binding</keyword>
<name>S7Q621_GLOTA</name>